<reference evidence="6" key="1">
    <citation type="submission" date="2017-12" db="EMBL/GenBank/DDBJ databases">
        <title>Draft genome sequence of Telmatospirillum siberiense 26-4b1T, an acidotolerant peatland alphaproteobacterium potentially involved in sulfur cycling.</title>
        <authorList>
            <person name="Hausmann B."/>
            <person name="Pjevac P."/>
            <person name="Schreck K."/>
            <person name="Herbold C.W."/>
            <person name="Daims H."/>
            <person name="Wagner M."/>
            <person name="Pester M."/>
            <person name="Loy A."/>
        </authorList>
    </citation>
    <scope>NUCLEOTIDE SEQUENCE [LARGE SCALE GENOMIC DNA]</scope>
    <source>
        <strain evidence="6">26-4b1</strain>
    </source>
</reference>
<feature type="coiled-coil region" evidence="2">
    <location>
        <begin position="119"/>
        <end position="149"/>
    </location>
</feature>
<dbReference type="GO" id="GO:0005737">
    <property type="term" value="C:cytoplasm"/>
    <property type="evidence" value="ECO:0007669"/>
    <property type="project" value="TreeGrafter"/>
</dbReference>
<keyword evidence="2" id="KW-0175">Coiled coil</keyword>
<accession>A0A2N3PQI3</accession>
<dbReference type="SUPFAM" id="SSF51905">
    <property type="entry name" value="FAD/NAD(P)-binding domain"/>
    <property type="match status" value="1"/>
</dbReference>
<comment type="caution">
    <text evidence="5">The sequence shown here is derived from an EMBL/GenBank/DDBJ whole genome shotgun (WGS) entry which is preliminary data.</text>
</comment>
<feature type="domain" description="FAD dependent oxidoreductase" evidence="4">
    <location>
        <begin position="23"/>
        <end position="364"/>
    </location>
</feature>
<evidence type="ECO:0000313" key="6">
    <source>
        <dbReference type="Proteomes" id="UP000233293"/>
    </source>
</evidence>
<dbReference type="AlphaFoldDB" id="A0A2N3PQI3"/>
<dbReference type="PANTHER" id="PTHR13847">
    <property type="entry name" value="SARCOSINE DEHYDROGENASE-RELATED"/>
    <property type="match status" value="1"/>
</dbReference>
<organism evidence="5 6">
    <name type="scientific">Telmatospirillum siberiense</name>
    <dbReference type="NCBI Taxonomy" id="382514"/>
    <lineage>
        <taxon>Bacteria</taxon>
        <taxon>Pseudomonadati</taxon>
        <taxon>Pseudomonadota</taxon>
        <taxon>Alphaproteobacteria</taxon>
        <taxon>Rhodospirillales</taxon>
        <taxon>Rhodospirillaceae</taxon>
        <taxon>Telmatospirillum</taxon>
    </lineage>
</organism>
<protein>
    <submittedName>
        <fullName evidence="5">FAD-dependent oxidoreductase</fullName>
    </submittedName>
</protein>
<dbReference type="Proteomes" id="UP000233293">
    <property type="component" value="Unassembled WGS sequence"/>
</dbReference>
<dbReference type="OrthoDB" id="6949587at2"/>
<evidence type="ECO:0000256" key="3">
    <source>
        <dbReference type="SAM" id="MobiDB-lite"/>
    </source>
</evidence>
<dbReference type="GO" id="GO:0016491">
    <property type="term" value="F:oxidoreductase activity"/>
    <property type="evidence" value="ECO:0007669"/>
    <property type="project" value="UniProtKB-KW"/>
</dbReference>
<sequence>MKEASLSRVTKGRNTPPDHRSHDVLVVGAGLIGASIAYGLARQGVNVCVLDEGDVALRASRGNFGLIWVQGKGLGAPAYARWTRRSAGLWRQFLTDLTDISGIAVPFEQRGGVELCQTEQELANRLNQMEQLSAEARDLGFAYERLDAEGLRRHFPGIAADVAGGVFTPYDGHVDPLRLLSALHTALARLGVPVRSHAGVVGLRALDHGGYVAETSSGGVEAAQLVLAAGLGTRSVAEQLGVAVPLHPIRGQVLITERLAPAFGLPTSIVRQTADGTVQIGSSQEDVGFDTGTRPEVLAAIARKAIRFFPFLKKVQVVRAWGALRIMSPDGLPIYDSPADHPGCFIISCHSGVTLSPVHALVLAPAIAGGLLPDGLRTFQLERFHVSPPV</sequence>
<name>A0A2N3PQI3_9PROT</name>
<dbReference type="InterPro" id="IPR006076">
    <property type="entry name" value="FAD-dep_OxRdtase"/>
</dbReference>
<evidence type="ECO:0000313" key="5">
    <source>
        <dbReference type="EMBL" id="PKU22669.1"/>
    </source>
</evidence>
<dbReference type="Gene3D" id="3.50.50.60">
    <property type="entry name" value="FAD/NAD(P)-binding domain"/>
    <property type="match status" value="1"/>
</dbReference>
<evidence type="ECO:0000256" key="1">
    <source>
        <dbReference type="ARBA" id="ARBA00023002"/>
    </source>
</evidence>
<dbReference type="SUPFAM" id="SSF54373">
    <property type="entry name" value="FAD-linked reductases, C-terminal domain"/>
    <property type="match status" value="1"/>
</dbReference>
<dbReference type="EMBL" id="PIUM01000028">
    <property type="protein sequence ID" value="PKU22669.1"/>
    <property type="molecule type" value="Genomic_DNA"/>
</dbReference>
<evidence type="ECO:0000256" key="2">
    <source>
        <dbReference type="SAM" id="Coils"/>
    </source>
</evidence>
<keyword evidence="6" id="KW-1185">Reference proteome</keyword>
<proteinExistence type="predicted"/>
<evidence type="ECO:0000259" key="4">
    <source>
        <dbReference type="Pfam" id="PF01266"/>
    </source>
</evidence>
<dbReference type="Gene3D" id="3.30.9.10">
    <property type="entry name" value="D-Amino Acid Oxidase, subunit A, domain 2"/>
    <property type="match status" value="1"/>
</dbReference>
<keyword evidence="1" id="KW-0560">Oxidoreductase</keyword>
<feature type="region of interest" description="Disordered" evidence="3">
    <location>
        <begin position="1"/>
        <end position="21"/>
    </location>
</feature>
<dbReference type="Pfam" id="PF01266">
    <property type="entry name" value="DAO"/>
    <property type="match status" value="1"/>
</dbReference>
<dbReference type="InterPro" id="IPR036188">
    <property type="entry name" value="FAD/NAD-bd_sf"/>
</dbReference>
<gene>
    <name evidence="5" type="ORF">CWS72_20265</name>
</gene>